<dbReference type="InterPro" id="IPR032508">
    <property type="entry name" value="FecR_C"/>
</dbReference>
<keyword evidence="1" id="KW-0812">Transmembrane</keyword>
<evidence type="ECO:0000313" key="5">
    <source>
        <dbReference type="Proteomes" id="UP000013909"/>
    </source>
</evidence>
<evidence type="ECO:0000259" key="2">
    <source>
        <dbReference type="Pfam" id="PF04773"/>
    </source>
</evidence>
<proteinExistence type="predicted"/>
<feature type="transmembrane region" description="Helical" evidence="1">
    <location>
        <begin position="83"/>
        <end position="104"/>
    </location>
</feature>
<dbReference type="PANTHER" id="PTHR30273">
    <property type="entry name" value="PERIPLASMIC SIGNAL SENSOR AND SIGMA FACTOR ACTIVATOR FECR-RELATED"/>
    <property type="match status" value="1"/>
</dbReference>
<protein>
    <submittedName>
        <fullName evidence="4">Putative anti-sigma factor</fullName>
    </submittedName>
</protein>
<evidence type="ECO:0000256" key="1">
    <source>
        <dbReference type="SAM" id="Phobius"/>
    </source>
</evidence>
<name>R7ZQU0_9BACT</name>
<dbReference type="EMBL" id="AQHR01000085">
    <property type="protein sequence ID" value="EON76379.1"/>
    <property type="molecule type" value="Genomic_DNA"/>
</dbReference>
<dbReference type="Pfam" id="PF04773">
    <property type="entry name" value="FecR"/>
    <property type="match status" value="1"/>
</dbReference>
<dbReference type="InterPro" id="IPR012373">
    <property type="entry name" value="Ferrdict_sens_TM"/>
</dbReference>
<dbReference type="RefSeq" id="WP_010854963.1">
    <property type="nucleotide sequence ID" value="NZ_AQHR01000085.1"/>
</dbReference>
<sequence>MAGLLQTWRTFLKGGLSEGEAITFIDRLKSASGKRVFFDGVDAAFKEMENSPVPIDWDGERLLSGILIKKKRHDRFSFGRKKIVRFCCSGLVASLFLCGVFLVGGTRSFVQSSHSPEPMAEPEIIVKYNPKGKRTKILLPDSSWVFLNADSYLSYERGFENGRVVRLVGEAFFEVAKDSLRPFQVITGRLQTTALGTSFNVTAYADGQGMQVTLATGKVIVEDQVLNQDQILAPGEATKVGAALTNLQKIKTDPVVASSWKDGVLQFDRLPFSEMVLLLERWYGVQIHGPAVWPDHLCSGTFRKNEYLSNVLKALGHSIGFTYSIHGKNVQLVIKP</sequence>
<dbReference type="STRING" id="1232681.ADIS_2829"/>
<gene>
    <name evidence="4" type="ORF">ADIS_2829</name>
</gene>
<dbReference type="Proteomes" id="UP000013909">
    <property type="component" value="Unassembled WGS sequence"/>
</dbReference>
<accession>R7ZQU0</accession>
<evidence type="ECO:0000259" key="3">
    <source>
        <dbReference type="Pfam" id="PF16344"/>
    </source>
</evidence>
<dbReference type="AlphaFoldDB" id="R7ZQU0"/>
<keyword evidence="5" id="KW-1185">Reference proteome</keyword>
<keyword evidence="1" id="KW-0472">Membrane</keyword>
<evidence type="ECO:0000313" key="4">
    <source>
        <dbReference type="EMBL" id="EON76379.1"/>
    </source>
</evidence>
<feature type="domain" description="Protein FecR C-terminal" evidence="3">
    <location>
        <begin position="265"/>
        <end position="330"/>
    </location>
</feature>
<dbReference type="Gene3D" id="2.60.120.1440">
    <property type="match status" value="1"/>
</dbReference>
<dbReference type="PANTHER" id="PTHR30273:SF2">
    <property type="entry name" value="PROTEIN FECR"/>
    <property type="match status" value="1"/>
</dbReference>
<comment type="caution">
    <text evidence="4">The sequence shown here is derived from an EMBL/GenBank/DDBJ whole genome shotgun (WGS) entry which is preliminary data.</text>
</comment>
<dbReference type="Gene3D" id="3.55.50.30">
    <property type="match status" value="1"/>
</dbReference>
<keyword evidence="1" id="KW-1133">Transmembrane helix</keyword>
<dbReference type="GO" id="GO:0016989">
    <property type="term" value="F:sigma factor antagonist activity"/>
    <property type="evidence" value="ECO:0007669"/>
    <property type="project" value="TreeGrafter"/>
</dbReference>
<dbReference type="Pfam" id="PF16344">
    <property type="entry name" value="FecR_C"/>
    <property type="match status" value="1"/>
</dbReference>
<feature type="domain" description="FecR protein" evidence="2">
    <location>
        <begin position="131"/>
        <end position="219"/>
    </location>
</feature>
<reference evidence="4 5" key="1">
    <citation type="submission" date="2013-02" db="EMBL/GenBank/DDBJ databases">
        <title>A novel strain isolated from Lonar lake, Maharashtra, India.</title>
        <authorList>
            <person name="Singh A."/>
        </authorList>
    </citation>
    <scope>NUCLEOTIDE SEQUENCE [LARGE SCALE GENOMIC DNA]</scope>
    <source>
        <strain evidence="4 5">AK24</strain>
    </source>
</reference>
<organism evidence="4 5">
    <name type="scientific">Lunatimonas lonarensis</name>
    <dbReference type="NCBI Taxonomy" id="1232681"/>
    <lineage>
        <taxon>Bacteria</taxon>
        <taxon>Pseudomonadati</taxon>
        <taxon>Bacteroidota</taxon>
        <taxon>Cytophagia</taxon>
        <taxon>Cytophagales</taxon>
        <taxon>Cyclobacteriaceae</taxon>
    </lineage>
</organism>
<dbReference type="InterPro" id="IPR006860">
    <property type="entry name" value="FecR"/>
</dbReference>
<dbReference type="OrthoDB" id="1099916at2"/>